<evidence type="ECO:0000313" key="2">
    <source>
        <dbReference type="Proteomes" id="UP001057402"/>
    </source>
</evidence>
<protein>
    <submittedName>
        <fullName evidence="1">Uncharacterized protein</fullName>
    </submittedName>
</protein>
<dbReference type="Proteomes" id="UP001057402">
    <property type="component" value="Chromosome 12"/>
</dbReference>
<accession>A0ACB9L2L2</accession>
<gene>
    <name evidence="1" type="ORF">MLD38_039180</name>
</gene>
<dbReference type="EMBL" id="CM042891">
    <property type="protein sequence ID" value="KAI4303569.1"/>
    <property type="molecule type" value="Genomic_DNA"/>
</dbReference>
<evidence type="ECO:0000313" key="1">
    <source>
        <dbReference type="EMBL" id="KAI4303569.1"/>
    </source>
</evidence>
<keyword evidence="2" id="KW-1185">Reference proteome</keyword>
<organism evidence="1 2">
    <name type="scientific">Melastoma candidum</name>
    <dbReference type="NCBI Taxonomy" id="119954"/>
    <lineage>
        <taxon>Eukaryota</taxon>
        <taxon>Viridiplantae</taxon>
        <taxon>Streptophyta</taxon>
        <taxon>Embryophyta</taxon>
        <taxon>Tracheophyta</taxon>
        <taxon>Spermatophyta</taxon>
        <taxon>Magnoliopsida</taxon>
        <taxon>eudicotyledons</taxon>
        <taxon>Gunneridae</taxon>
        <taxon>Pentapetalae</taxon>
        <taxon>rosids</taxon>
        <taxon>malvids</taxon>
        <taxon>Myrtales</taxon>
        <taxon>Melastomataceae</taxon>
        <taxon>Melastomatoideae</taxon>
        <taxon>Melastomateae</taxon>
        <taxon>Melastoma</taxon>
    </lineage>
</organism>
<proteinExistence type="predicted"/>
<name>A0ACB9L2L2_9MYRT</name>
<reference evidence="2" key="1">
    <citation type="journal article" date="2023" name="Front. Plant Sci.">
        <title>Chromosomal-level genome assembly of Melastoma candidum provides insights into trichome evolution.</title>
        <authorList>
            <person name="Zhong Y."/>
            <person name="Wu W."/>
            <person name="Sun C."/>
            <person name="Zou P."/>
            <person name="Liu Y."/>
            <person name="Dai S."/>
            <person name="Zhou R."/>
        </authorList>
    </citation>
    <scope>NUCLEOTIDE SEQUENCE [LARGE SCALE GENOMIC DNA]</scope>
</reference>
<sequence length="741" mass="82960">MAAPDHPEKLPLDGDEEENDSPIEQVKLTVSTKDDPTLPCLTFRTWVLGITCCALLAFLNQFFGYRQNALYITSVSAQIVVLPLGRFMAATLPTTLIRVPGTKWTFSLNPGPFNLKEHVLITIFANSGSNSVYAVNIITIVKAFYMREIHPLAAMLLTQTTQMLGYGWAGIFRKFLVDSPYMWWPSNLVQVSLFRALHERERRPKGSLTRLQFFLVVLVSSFAYYLIPNYLFPSITALSFVCWIWKDSITAQQIGSGLHGLGIGSFALDWSTVAGFLGSPLATPGFAIVNITIGYVLTAYVLIPIVYWTNTFEAKRFPILSSHVFDINGAPYNVSKVLNPNTFEFDQVGYDGYSKIYLSSFFTFLYGSSFAVLAATISHVALFYGKTIWLQTKAAFRDKFRDVHTRLMRKNYKPVPQWWFYTILILMMGLALLTCEGFGGQLQLPYWGVLLAMGLAFFFTLPIGVITATTNQQPGLNVITEMIIGYMYPGKPLANVAFKTYGYISMTQAINFLSDFKLGHYMKIPPRSMFIVQLVGTVIASSVYFGTAWWLLETVENICHPSLLPDGSPWTCPGDDVFYNASIIWGVVGPLRMFGSLGVYSKLNWFFLVGLLAPVPVWILSRIFPKQKWILLINMPILLGGGGGMPPARAVNYVCWIAVGFFFNIYIYRRYKGWWAKHNYVLSAGLDAGVAFAAILIYFTLQFRNINGATWWGLNLDDHCSLASCPTAPGIHAKGCPVIQP</sequence>
<comment type="caution">
    <text evidence="1">The sequence shown here is derived from an EMBL/GenBank/DDBJ whole genome shotgun (WGS) entry which is preliminary data.</text>
</comment>